<evidence type="ECO:0000313" key="2">
    <source>
        <dbReference type="EMBL" id="TKC08809.1"/>
    </source>
</evidence>
<feature type="signal peptide" evidence="1">
    <location>
        <begin position="1"/>
        <end position="19"/>
    </location>
</feature>
<sequence length="262" mass="30169">MKYYLSFCLLFCLTYCAQAQKLHVEYEYIPSAMATFREQVYYIDAMKTAVRDSIPVAPTAGDADNASDEISADFSMMLNTGTNYRRIVIQKSGERDLGETRSLQGKNYLVMDKFPVIEWNTNYTETDTLGKYICHKATADYRGTKLIAYYTNEIPVPAGPYKFGGLPGLIVMLYNEGANPHYWLLKKVSYPYNGDIPVDEKYIYSLPKLLLEDYVKKDEVLIEEQMRIMESKMPVMEGVTVERNKVRGTVEQVYEWESGKRK</sequence>
<dbReference type="Proteomes" id="UP000307244">
    <property type="component" value="Unassembled WGS sequence"/>
</dbReference>
<accession>A0A4U1CSB6</accession>
<dbReference type="InterPro" id="IPR005901">
    <property type="entry name" value="GLPGLI"/>
</dbReference>
<organism evidence="2 3">
    <name type="scientific">Pedobacter frigoris</name>
    <dbReference type="NCBI Taxonomy" id="2571272"/>
    <lineage>
        <taxon>Bacteria</taxon>
        <taxon>Pseudomonadati</taxon>
        <taxon>Bacteroidota</taxon>
        <taxon>Sphingobacteriia</taxon>
        <taxon>Sphingobacteriales</taxon>
        <taxon>Sphingobacteriaceae</taxon>
        <taxon>Pedobacter</taxon>
    </lineage>
</organism>
<protein>
    <submittedName>
        <fullName evidence="2">GLPGLI family protein</fullName>
    </submittedName>
</protein>
<dbReference type="EMBL" id="SWBQ01000001">
    <property type="protein sequence ID" value="TKC08809.1"/>
    <property type="molecule type" value="Genomic_DNA"/>
</dbReference>
<comment type="caution">
    <text evidence="2">The sequence shown here is derived from an EMBL/GenBank/DDBJ whole genome shotgun (WGS) entry which is preliminary data.</text>
</comment>
<keyword evidence="3" id="KW-1185">Reference proteome</keyword>
<dbReference type="RefSeq" id="WP_136834228.1">
    <property type="nucleotide sequence ID" value="NZ_SWBQ01000001.1"/>
</dbReference>
<dbReference type="Pfam" id="PF09697">
    <property type="entry name" value="Porph_ging"/>
    <property type="match status" value="1"/>
</dbReference>
<reference evidence="2 3" key="1">
    <citation type="submission" date="2019-04" db="EMBL/GenBank/DDBJ databases">
        <title>Pedobacter sp. RP-3-15 sp. nov., isolated from Arctic soil.</title>
        <authorList>
            <person name="Dahal R.H."/>
            <person name="Kim D.-U."/>
        </authorList>
    </citation>
    <scope>NUCLEOTIDE SEQUENCE [LARGE SCALE GENOMIC DNA]</scope>
    <source>
        <strain evidence="2 3">RP-3-15</strain>
    </source>
</reference>
<dbReference type="NCBIfam" id="TIGR01200">
    <property type="entry name" value="GLPGLI"/>
    <property type="match status" value="1"/>
</dbReference>
<name>A0A4U1CSB6_9SPHI</name>
<proteinExistence type="predicted"/>
<feature type="chain" id="PRO_5020526719" evidence="1">
    <location>
        <begin position="20"/>
        <end position="262"/>
    </location>
</feature>
<dbReference type="OrthoDB" id="1440774at2"/>
<keyword evidence="1" id="KW-0732">Signal</keyword>
<gene>
    <name evidence="2" type="ORF">FA047_01540</name>
</gene>
<evidence type="ECO:0000256" key="1">
    <source>
        <dbReference type="SAM" id="SignalP"/>
    </source>
</evidence>
<evidence type="ECO:0000313" key="3">
    <source>
        <dbReference type="Proteomes" id="UP000307244"/>
    </source>
</evidence>
<dbReference type="AlphaFoldDB" id="A0A4U1CSB6"/>